<accession>A0A369VTH9</accession>
<protein>
    <submittedName>
        <fullName evidence="8">MFS transporter</fullName>
    </submittedName>
</protein>
<evidence type="ECO:0000256" key="3">
    <source>
        <dbReference type="ARBA" id="ARBA00022692"/>
    </source>
</evidence>
<evidence type="ECO:0000256" key="5">
    <source>
        <dbReference type="ARBA" id="ARBA00023136"/>
    </source>
</evidence>
<evidence type="ECO:0000313" key="9">
    <source>
        <dbReference type="Proteomes" id="UP000253918"/>
    </source>
</evidence>
<feature type="transmembrane region" description="Helical" evidence="6">
    <location>
        <begin position="528"/>
        <end position="548"/>
    </location>
</feature>
<dbReference type="InterPro" id="IPR036259">
    <property type="entry name" value="MFS_trans_sf"/>
</dbReference>
<feature type="transmembrane region" description="Helical" evidence="6">
    <location>
        <begin position="400"/>
        <end position="423"/>
    </location>
</feature>
<keyword evidence="9" id="KW-1185">Reference proteome</keyword>
<feature type="transmembrane region" description="Helical" evidence="6">
    <location>
        <begin position="371"/>
        <end position="388"/>
    </location>
</feature>
<dbReference type="InterPro" id="IPR020846">
    <property type="entry name" value="MFS_dom"/>
</dbReference>
<dbReference type="Gene3D" id="1.20.1250.20">
    <property type="entry name" value="MFS general substrate transporter like domains"/>
    <property type="match status" value="1"/>
</dbReference>
<reference evidence="8 9" key="1">
    <citation type="submission" date="2018-07" db="EMBL/GenBank/DDBJ databases">
        <title>a novel species of Sphingomonas isolated from the rhizosphere soil of Araceae plant.</title>
        <authorList>
            <person name="Zhiyong W."/>
            <person name="Qinglan Z."/>
            <person name="Zhiwei F."/>
            <person name="Ding X."/>
            <person name="Gejiao W."/>
            <person name="Shixue Z."/>
        </authorList>
    </citation>
    <scope>NUCLEOTIDE SEQUENCE [LARGE SCALE GENOMIC DNA]</scope>
    <source>
        <strain evidence="8 9">WZY 27</strain>
    </source>
</reference>
<evidence type="ECO:0000256" key="2">
    <source>
        <dbReference type="ARBA" id="ARBA00022448"/>
    </source>
</evidence>
<feature type="transmembrane region" description="Helical" evidence="6">
    <location>
        <begin position="51"/>
        <end position="70"/>
    </location>
</feature>
<comment type="subcellular location">
    <subcellularLocation>
        <location evidence="1">Membrane</location>
        <topology evidence="1">Multi-pass membrane protein</topology>
    </subcellularLocation>
</comment>
<feature type="domain" description="Major facilitator superfamily (MFS) profile" evidence="7">
    <location>
        <begin position="53"/>
        <end position="551"/>
    </location>
</feature>
<keyword evidence="5 6" id="KW-0472">Membrane</keyword>
<evidence type="ECO:0000313" key="8">
    <source>
        <dbReference type="EMBL" id="RDE05716.1"/>
    </source>
</evidence>
<dbReference type="AlphaFoldDB" id="A0A369VTH9"/>
<dbReference type="SUPFAM" id="SSF103473">
    <property type="entry name" value="MFS general substrate transporter"/>
    <property type="match status" value="1"/>
</dbReference>
<feature type="transmembrane region" description="Helical" evidence="6">
    <location>
        <begin position="435"/>
        <end position="457"/>
    </location>
</feature>
<dbReference type="Proteomes" id="UP000253918">
    <property type="component" value="Unassembled WGS sequence"/>
</dbReference>
<feature type="transmembrane region" description="Helical" evidence="6">
    <location>
        <begin position="208"/>
        <end position="228"/>
    </location>
</feature>
<dbReference type="PANTHER" id="PTHR42718">
    <property type="entry name" value="MAJOR FACILITATOR SUPERFAMILY MULTIDRUG TRANSPORTER MFSC"/>
    <property type="match status" value="1"/>
</dbReference>
<keyword evidence="4 6" id="KW-1133">Transmembrane helix</keyword>
<gene>
    <name evidence="8" type="ORF">DVW87_10940</name>
</gene>
<dbReference type="GO" id="GO:0022857">
    <property type="term" value="F:transmembrane transporter activity"/>
    <property type="evidence" value="ECO:0007669"/>
    <property type="project" value="InterPro"/>
</dbReference>
<evidence type="ECO:0000256" key="4">
    <source>
        <dbReference type="ARBA" id="ARBA00022989"/>
    </source>
</evidence>
<evidence type="ECO:0000256" key="1">
    <source>
        <dbReference type="ARBA" id="ARBA00004141"/>
    </source>
</evidence>
<dbReference type="EMBL" id="QQNB01000002">
    <property type="protein sequence ID" value="RDE05716.1"/>
    <property type="molecule type" value="Genomic_DNA"/>
</dbReference>
<dbReference type="PANTHER" id="PTHR42718:SF9">
    <property type="entry name" value="MAJOR FACILITATOR SUPERFAMILY MULTIDRUG TRANSPORTER MFSC"/>
    <property type="match status" value="1"/>
</dbReference>
<evidence type="ECO:0000256" key="6">
    <source>
        <dbReference type="SAM" id="Phobius"/>
    </source>
</evidence>
<feature type="transmembrane region" description="Helical" evidence="6">
    <location>
        <begin position="144"/>
        <end position="165"/>
    </location>
</feature>
<feature type="transmembrane region" description="Helical" evidence="6">
    <location>
        <begin position="343"/>
        <end position="364"/>
    </location>
</feature>
<evidence type="ECO:0000259" key="7">
    <source>
        <dbReference type="PROSITE" id="PS50850"/>
    </source>
</evidence>
<dbReference type="OrthoDB" id="5314453at2"/>
<feature type="transmembrane region" description="Helical" evidence="6">
    <location>
        <begin position="272"/>
        <end position="291"/>
    </location>
</feature>
<proteinExistence type="predicted"/>
<name>A0A369VTH9_9SPHN</name>
<feature type="transmembrane region" description="Helical" evidence="6">
    <location>
        <begin position="119"/>
        <end position="138"/>
    </location>
</feature>
<comment type="caution">
    <text evidence="8">The sequence shown here is derived from an EMBL/GenBank/DDBJ whole genome shotgun (WGS) entry which is preliminary data.</text>
</comment>
<sequence>MDTHVSSSTLLTPWYRLRRFLTEQEWEFAAHERPVMPGSPGSPDHPLRRQIAYALIAVLVGLTGGLGNSLISANTYQLQGALGLDPVEIAWLPTIYVATNASINLLLVKFRQEFGLRPFALIFLGLYAAITFAHLFVLDFSTALIVRAASGMAGAPLSSLCLYYMMQAFPAKWRLKAVVVGIGVPQCATPLARMFSPDLLAMSQWRTLYLFELGLALLSVAAVALLRLPPTVRQKAFEPLDFVTFTLYGSAVALFAAVLGLGRYVWWTNATWIAWALIAAIPMLAAALLIEHHRANPLLNTRWLGSADILRFAVVTIMARIVLSEQTFAAVGLLTVLGQNNDQLGTFFLLLFLASAAGVAASAITLNVEKLAHPVMLAIGLVAVAAWADSYSTSLTRAPQMYLTQMVIAFAGTFFLGPSLLFGMTRALQQGSGHIISFVALFGILNSVGGLAGTAMLGSYQTIREKANSAAITQAVDPTDPIVTQRLQAGSAGLARVVGDPALRSAEGGALLSQTATREANVLAYDDVFRLVAALAAATFLYLLFLLARRRWRERRALA</sequence>
<feature type="transmembrane region" description="Helical" evidence="6">
    <location>
        <begin position="240"/>
        <end position="266"/>
    </location>
</feature>
<feature type="transmembrane region" description="Helical" evidence="6">
    <location>
        <begin position="90"/>
        <end position="107"/>
    </location>
</feature>
<organism evidence="8 9">
    <name type="scientific">Sphingomonas aracearum</name>
    <dbReference type="NCBI Taxonomy" id="2283317"/>
    <lineage>
        <taxon>Bacteria</taxon>
        <taxon>Pseudomonadati</taxon>
        <taxon>Pseudomonadota</taxon>
        <taxon>Alphaproteobacteria</taxon>
        <taxon>Sphingomonadales</taxon>
        <taxon>Sphingomonadaceae</taxon>
        <taxon>Sphingomonas</taxon>
    </lineage>
</organism>
<dbReference type="PROSITE" id="PS50850">
    <property type="entry name" value="MFS"/>
    <property type="match status" value="1"/>
</dbReference>
<keyword evidence="2" id="KW-0813">Transport</keyword>
<keyword evidence="3 6" id="KW-0812">Transmembrane</keyword>
<dbReference type="GO" id="GO:0016020">
    <property type="term" value="C:membrane"/>
    <property type="evidence" value="ECO:0007669"/>
    <property type="project" value="UniProtKB-SubCell"/>
</dbReference>